<dbReference type="PANTHER" id="PTHR43648:SF1">
    <property type="entry name" value="ELECTRON TRANSFER FLAVOPROTEIN BETA SUBUNIT LYSINE METHYLTRANSFERASE"/>
    <property type="match status" value="1"/>
</dbReference>
<gene>
    <name evidence="5" type="ORF">CIPAW_11G171900</name>
</gene>
<keyword evidence="2" id="KW-0489">Methyltransferase</keyword>
<dbReference type="GO" id="GO:0032259">
    <property type="term" value="P:methylation"/>
    <property type="evidence" value="ECO:0007669"/>
    <property type="project" value="UniProtKB-KW"/>
</dbReference>
<proteinExistence type="inferred from homology"/>
<comment type="caution">
    <text evidence="5">The sequence shown here is derived from an EMBL/GenBank/DDBJ whole genome shotgun (WGS) entry which is preliminary data.</text>
</comment>
<evidence type="ECO:0000313" key="6">
    <source>
        <dbReference type="Proteomes" id="UP000811609"/>
    </source>
</evidence>
<evidence type="ECO:0000256" key="2">
    <source>
        <dbReference type="ARBA" id="ARBA00022603"/>
    </source>
</evidence>
<dbReference type="CDD" id="cd02440">
    <property type="entry name" value="AdoMet_MTases"/>
    <property type="match status" value="1"/>
</dbReference>
<protein>
    <recommendedName>
        <fullName evidence="7">Ribosomal protein L11 methyltransferase</fullName>
    </recommendedName>
</protein>
<dbReference type="EMBL" id="CM031819">
    <property type="protein sequence ID" value="KAG6637340.1"/>
    <property type="molecule type" value="Genomic_DNA"/>
</dbReference>
<evidence type="ECO:0000256" key="3">
    <source>
        <dbReference type="ARBA" id="ARBA00022679"/>
    </source>
</evidence>
<dbReference type="NCBIfam" id="TIGR00406">
    <property type="entry name" value="prmA"/>
    <property type="match status" value="1"/>
</dbReference>
<reference evidence="5" key="1">
    <citation type="submission" date="2020-12" db="EMBL/GenBank/DDBJ databases">
        <title>WGS assembly of Carya illinoinensis cv. Pawnee.</title>
        <authorList>
            <person name="Platts A."/>
            <person name="Shu S."/>
            <person name="Wright S."/>
            <person name="Barry K."/>
            <person name="Edger P."/>
            <person name="Pires J.C."/>
            <person name="Schmutz J."/>
        </authorList>
    </citation>
    <scope>NUCLEOTIDE SEQUENCE</scope>
    <source>
        <tissue evidence="5">Leaf</tissue>
    </source>
</reference>
<dbReference type="Proteomes" id="UP000811609">
    <property type="component" value="Chromosome 11"/>
</dbReference>
<dbReference type="InterPro" id="IPR050078">
    <property type="entry name" value="Ribosomal_L11_MeTrfase_PrmA"/>
</dbReference>
<organism evidence="5 6">
    <name type="scientific">Carya illinoinensis</name>
    <name type="common">Pecan</name>
    <dbReference type="NCBI Taxonomy" id="32201"/>
    <lineage>
        <taxon>Eukaryota</taxon>
        <taxon>Viridiplantae</taxon>
        <taxon>Streptophyta</taxon>
        <taxon>Embryophyta</taxon>
        <taxon>Tracheophyta</taxon>
        <taxon>Spermatophyta</taxon>
        <taxon>Magnoliopsida</taxon>
        <taxon>eudicotyledons</taxon>
        <taxon>Gunneridae</taxon>
        <taxon>Pentapetalae</taxon>
        <taxon>rosids</taxon>
        <taxon>fabids</taxon>
        <taxon>Fagales</taxon>
        <taxon>Juglandaceae</taxon>
        <taxon>Carya</taxon>
    </lineage>
</organism>
<keyword evidence="6" id="KW-1185">Reference proteome</keyword>
<keyword evidence="3" id="KW-0808">Transferase</keyword>
<dbReference type="PANTHER" id="PTHR43648">
    <property type="entry name" value="ELECTRON TRANSFER FLAVOPROTEIN BETA SUBUNIT LYSINE METHYLTRANSFERASE"/>
    <property type="match status" value="1"/>
</dbReference>
<evidence type="ECO:0000256" key="1">
    <source>
        <dbReference type="ARBA" id="ARBA00022490"/>
    </source>
</evidence>
<evidence type="ECO:0000256" key="4">
    <source>
        <dbReference type="ARBA" id="ARBA00022691"/>
    </source>
</evidence>
<dbReference type="InterPro" id="IPR004498">
    <property type="entry name" value="Ribosomal_PrmA_MeTrfase"/>
</dbReference>
<evidence type="ECO:0000313" key="5">
    <source>
        <dbReference type="EMBL" id="KAG6637340.1"/>
    </source>
</evidence>
<dbReference type="AlphaFoldDB" id="A0A8T1P962"/>
<evidence type="ECO:0008006" key="7">
    <source>
        <dbReference type="Google" id="ProtNLM"/>
    </source>
</evidence>
<dbReference type="GO" id="GO:0005739">
    <property type="term" value="C:mitochondrion"/>
    <property type="evidence" value="ECO:0007669"/>
    <property type="project" value="TreeGrafter"/>
</dbReference>
<dbReference type="HAMAP" id="MF_00735">
    <property type="entry name" value="Methyltr_PrmA"/>
    <property type="match status" value="1"/>
</dbReference>
<keyword evidence="1" id="KW-0963">Cytoplasm</keyword>
<accession>A0A8T1P962</accession>
<name>A0A8T1P962_CARIL</name>
<dbReference type="Pfam" id="PF06325">
    <property type="entry name" value="PrmA"/>
    <property type="match status" value="1"/>
</dbReference>
<keyword evidence="4" id="KW-0949">S-adenosyl-L-methionine</keyword>
<dbReference type="GO" id="GO:0016279">
    <property type="term" value="F:protein-lysine N-methyltransferase activity"/>
    <property type="evidence" value="ECO:0007669"/>
    <property type="project" value="TreeGrafter"/>
</dbReference>
<sequence length="382" mass="41436">MPASLCILFKHLSYTVSRRCLIHPSPSPLTLFLTSHKARDCSPWDPRSITAKLSTSSSTPTNTESLTSPFLSVHIRCPKDAADMLSEALLCFGASSTSMDEEDAFENSDKIFINTIFPEGEDVNMCISHASNSIGMKEIPDYEVKMDEQHEWIKKTQESFHPVEVTEGIWIVPEWRTPPNIQATNIILNPGLAFGTGEHPTTKMCLLLLHSIIKGGELVLDYGTGSGVLAIAALKFGAASSVGIDIDPLAITSARQNAALNNMTPDKMQLHLVSGESCPPLMDAKTCGVVEEQKSNGMGVISGREKYDVVIANILLNPLLDLADDIISHAKHGAIIGLSGILSQQLPYIVERYSPSLEGISVSEMDGWVCVSGRKTRNLADC</sequence>